<keyword evidence="2" id="KW-0812">Transmembrane</keyword>
<keyword evidence="2" id="KW-1133">Transmembrane helix</keyword>
<evidence type="ECO:0000256" key="1">
    <source>
        <dbReference type="SAM" id="MobiDB-lite"/>
    </source>
</evidence>
<sequence length="175" mass="18439">MSGFDDPAELPDDGPAELLDESTLPSRRQSGNEHSAPAETAVSARRRSGAETPPSIDPDDGSTIVVRRGARQTAPTTGFAAEQSKLTPTAQREEAARTLEARSNDVQIYAVRNASPARIERAAPAARSEHRPVDGNAVRRAVGRRRMRAAIVIVAASLGLVLAIAALTALLSLNA</sequence>
<accession>A0ABU8LXI0</accession>
<dbReference type="RefSeq" id="WP_337339000.1">
    <property type="nucleotide sequence ID" value="NZ_JBBDGL010000005.1"/>
</dbReference>
<organism evidence="3 4">
    <name type="scientific">Microbacterium marmarense</name>
    <dbReference type="NCBI Taxonomy" id="3122051"/>
    <lineage>
        <taxon>Bacteria</taxon>
        <taxon>Bacillati</taxon>
        <taxon>Actinomycetota</taxon>
        <taxon>Actinomycetes</taxon>
        <taxon>Micrococcales</taxon>
        <taxon>Microbacteriaceae</taxon>
        <taxon>Microbacterium</taxon>
    </lineage>
</organism>
<keyword evidence="2" id="KW-0472">Membrane</keyword>
<dbReference type="Proteomes" id="UP001368654">
    <property type="component" value="Unassembled WGS sequence"/>
</dbReference>
<evidence type="ECO:0000256" key="2">
    <source>
        <dbReference type="SAM" id="Phobius"/>
    </source>
</evidence>
<feature type="transmembrane region" description="Helical" evidence="2">
    <location>
        <begin position="149"/>
        <end position="173"/>
    </location>
</feature>
<reference evidence="3 4" key="1">
    <citation type="submission" date="2024-02" db="EMBL/GenBank/DDBJ databases">
        <authorList>
            <person name="Saticioglu I.B."/>
        </authorList>
    </citation>
    <scope>NUCLEOTIDE SEQUENCE [LARGE SCALE GENOMIC DNA]</scope>
    <source>
        <strain evidence="3 4">Mu-86</strain>
    </source>
</reference>
<proteinExistence type="predicted"/>
<evidence type="ECO:0000313" key="3">
    <source>
        <dbReference type="EMBL" id="MEJ1156564.1"/>
    </source>
</evidence>
<name>A0ABU8LXI0_9MICO</name>
<comment type="caution">
    <text evidence="3">The sequence shown here is derived from an EMBL/GenBank/DDBJ whole genome shotgun (WGS) entry which is preliminary data.</text>
</comment>
<gene>
    <name evidence="3" type="ORF">WDU96_13220</name>
</gene>
<dbReference type="EMBL" id="JBBDGL010000005">
    <property type="protein sequence ID" value="MEJ1156564.1"/>
    <property type="molecule type" value="Genomic_DNA"/>
</dbReference>
<protein>
    <submittedName>
        <fullName evidence="3">Uncharacterized protein</fullName>
    </submittedName>
</protein>
<feature type="compositionally biased region" description="Acidic residues" evidence="1">
    <location>
        <begin position="1"/>
        <end position="20"/>
    </location>
</feature>
<feature type="region of interest" description="Disordered" evidence="1">
    <location>
        <begin position="1"/>
        <end position="96"/>
    </location>
</feature>
<evidence type="ECO:0000313" key="4">
    <source>
        <dbReference type="Proteomes" id="UP001368654"/>
    </source>
</evidence>
<keyword evidence="4" id="KW-1185">Reference proteome</keyword>
<feature type="compositionally biased region" description="Polar residues" evidence="1">
    <location>
        <begin position="23"/>
        <end position="33"/>
    </location>
</feature>